<comment type="caution">
    <text evidence="4">The sequence shown here is derived from an EMBL/GenBank/DDBJ whole genome shotgun (WGS) entry which is preliminary data.</text>
</comment>
<dbReference type="SMART" id="SM00248">
    <property type="entry name" value="ANK"/>
    <property type="match status" value="1"/>
</dbReference>
<accession>A0A0G2EZM4</accession>
<evidence type="ECO:0000256" key="2">
    <source>
        <dbReference type="ARBA" id="ARBA00023043"/>
    </source>
</evidence>
<dbReference type="PANTHER" id="PTHR24123:SF33">
    <property type="entry name" value="PROTEIN HOS4"/>
    <property type="match status" value="1"/>
</dbReference>
<dbReference type="EMBL" id="LCWF01000024">
    <property type="protein sequence ID" value="KKY27511.1"/>
    <property type="molecule type" value="Genomic_DNA"/>
</dbReference>
<dbReference type="Proteomes" id="UP000053317">
    <property type="component" value="Unassembled WGS sequence"/>
</dbReference>
<dbReference type="Pfam" id="PF12796">
    <property type="entry name" value="Ank_2"/>
    <property type="match status" value="1"/>
</dbReference>
<dbReference type="InterPro" id="IPR051165">
    <property type="entry name" value="Multifunctional_ANK_Repeat"/>
</dbReference>
<name>A0A0G2EZM4_PHACM</name>
<protein>
    <submittedName>
        <fullName evidence="4">Putative ankyrin repeat domain containing protein</fullName>
    </submittedName>
</protein>
<evidence type="ECO:0000313" key="4">
    <source>
        <dbReference type="EMBL" id="KKY27511.1"/>
    </source>
</evidence>
<dbReference type="InterPro" id="IPR002110">
    <property type="entry name" value="Ankyrin_rpt"/>
</dbReference>
<sequence length="490" mass="56238">MAEAIGIVASGVGIAAFIVQIAESAAKIKETHSSIKNAPAEVASALEEVTLLGDLLTDIAASHSQATALGIAAASTWERSFERCRSTLNTLYLLMCKLNESLKNRKRAHVPRTLHAEHIVQTRDLDTLRILFESGKASPFDEDPFGYTPLHIAARNNQFLIVKFLLSHGANPETRNYFGSTPLMFQLLYIIDNHCLKTSQLLITEQTRNGDGLEEDLWSILKFYPSIDLKSIKIVQGYAYKSLLEQDLSWRIQKLSETFDPEVFWILLGKHQLDATYFDSGKLMSHITRVFGCTCVLPFMRHIIRVFGRTYVLLFMRHIIRVFGRTYVLPPNFKHNSRREEWCKILHAAVAVQGHLSTLQLGSNSRSLMTEFLKGYGVCYRVNEVIKTLRQWIMYLNAAGADLVKYGSLEHDLLLQECEAFQLTLYLKEFPRDFRVRIINFTYGPSPDDWNFWISWPLDEWAGEFWNWVENPELFDIPGSWIEDNWTEDE</sequence>
<keyword evidence="1" id="KW-0677">Repeat</keyword>
<reference evidence="4 5" key="1">
    <citation type="submission" date="2015-05" db="EMBL/GenBank/DDBJ databases">
        <title>Distinctive expansion of gene families associated with plant cell wall degradation and secondary metabolism in the genomes of grapevine trunk pathogens.</title>
        <authorList>
            <person name="Lawrence D.P."/>
            <person name="Travadon R."/>
            <person name="Rolshausen P.E."/>
            <person name="Baumgartner K."/>
        </authorList>
    </citation>
    <scope>NUCLEOTIDE SEQUENCE [LARGE SCALE GENOMIC DNA]</scope>
    <source>
        <strain evidence="4">UCRPC4</strain>
    </source>
</reference>
<dbReference type="PANTHER" id="PTHR24123">
    <property type="entry name" value="ANKYRIN REPEAT-CONTAINING"/>
    <property type="match status" value="1"/>
</dbReference>
<keyword evidence="5" id="KW-1185">Reference proteome</keyword>
<dbReference type="SUPFAM" id="SSF48403">
    <property type="entry name" value="Ankyrin repeat"/>
    <property type="match status" value="1"/>
</dbReference>
<proteinExistence type="predicted"/>
<evidence type="ECO:0000256" key="3">
    <source>
        <dbReference type="PROSITE-ProRule" id="PRU00023"/>
    </source>
</evidence>
<reference evidence="4 5" key="2">
    <citation type="submission" date="2015-05" db="EMBL/GenBank/DDBJ databases">
        <authorList>
            <person name="Morales-Cruz A."/>
            <person name="Amrine K.C."/>
            <person name="Cantu D."/>
        </authorList>
    </citation>
    <scope>NUCLEOTIDE SEQUENCE [LARGE SCALE GENOMIC DNA]</scope>
    <source>
        <strain evidence="4">UCRPC4</strain>
    </source>
</reference>
<organism evidence="4 5">
    <name type="scientific">Phaeomoniella chlamydospora</name>
    <name type="common">Phaeoacremonium chlamydosporum</name>
    <dbReference type="NCBI Taxonomy" id="158046"/>
    <lineage>
        <taxon>Eukaryota</taxon>
        <taxon>Fungi</taxon>
        <taxon>Dikarya</taxon>
        <taxon>Ascomycota</taxon>
        <taxon>Pezizomycotina</taxon>
        <taxon>Eurotiomycetes</taxon>
        <taxon>Chaetothyriomycetidae</taxon>
        <taxon>Phaeomoniellales</taxon>
        <taxon>Phaeomoniellaceae</taxon>
        <taxon>Phaeomoniella</taxon>
    </lineage>
</organism>
<gene>
    <name evidence="4" type="ORF">UCRPC4_g01106</name>
</gene>
<feature type="repeat" description="ANK" evidence="3">
    <location>
        <begin position="145"/>
        <end position="177"/>
    </location>
</feature>
<dbReference type="InterPro" id="IPR036770">
    <property type="entry name" value="Ankyrin_rpt-contain_sf"/>
</dbReference>
<keyword evidence="2 3" id="KW-0040">ANK repeat</keyword>
<dbReference type="PROSITE" id="PS50088">
    <property type="entry name" value="ANK_REPEAT"/>
    <property type="match status" value="1"/>
</dbReference>
<dbReference type="AlphaFoldDB" id="A0A0G2EZM4"/>
<dbReference type="Gene3D" id="1.25.40.20">
    <property type="entry name" value="Ankyrin repeat-containing domain"/>
    <property type="match status" value="1"/>
</dbReference>
<dbReference type="PROSITE" id="PS50297">
    <property type="entry name" value="ANK_REP_REGION"/>
    <property type="match status" value="1"/>
</dbReference>
<dbReference type="OrthoDB" id="4264216at2759"/>
<evidence type="ECO:0000313" key="5">
    <source>
        <dbReference type="Proteomes" id="UP000053317"/>
    </source>
</evidence>
<evidence type="ECO:0000256" key="1">
    <source>
        <dbReference type="ARBA" id="ARBA00022737"/>
    </source>
</evidence>